<dbReference type="InterPro" id="IPR006076">
    <property type="entry name" value="FAD-dep_OxRdtase"/>
</dbReference>
<keyword evidence="8" id="KW-1185">Reference proteome</keyword>
<protein>
    <submittedName>
        <fullName evidence="7">FAD-dependent oxidoreductase</fullName>
    </submittedName>
</protein>
<reference evidence="7" key="1">
    <citation type="submission" date="2022-01" db="EMBL/GenBank/DDBJ databases">
        <authorList>
            <person name="Jo J.-H."/>
            <person name="Im W.-T."/>
        </authorList>
    </citation>
    <scope>NUCLEOTIDE SEQUENCE</scope>
    <source>
        <strain evidence="7">I2-34</strain>
    </source>
</reference>
<keyword evidence="4" id="KW-0560">Oxidoreductase</keyword>
<dbReference type="Proteomes" id="UP001165368">
    <property type="component" value="Unassembled WGS sequence"/>
</dbReference>
<dbReference type="InterPro" id="IPR027477">
    <property type="entry name" value="Succ_DH/fumarate_Rdtase_cat_sf"/>
</dbReference>
<dbReference type="Gene3D" id="3.90.700.10">
    <property type="entry name" value="Succinate dehydrogenase/fumarate reductase flavoprotein, catalytic domain"/>
    <property type="match status" value="1"/>
</dbReference>
<keyword evidence="3" id="KW-0274">FAD</keyword>
<gene>
    <name evidence="7" type="ORF">LVY72_15850</name>
</gene>
<dbReference type="RefSeq" id="WP_237822614.1">
    <property type="nucleotide sequence ID" value="NZ_JAKLTQ010000013.1"/>
</dbReference>
<evidence type="ECO:0000256" key="3">
    <source>
        <dbReference type="ARBA" id="ARBA00022827"/>
    </source>
</evidence>
<dbReference type="InterPro" id="IPR036188">
    <property type="entry name" value="FAD/NAD-bd_sf"/>
</dbReference>
<evidence type="ECO:0000256" key="2">
    <source>
        <dbReference type="ARBA" id="ARBA00022630"/>
    </source>
</evidence>
<dbReference type="PANTHER" id="PTHR43400:SF7">
    <property type="entry name" value="FAD-DEPENDENT OXIDOREDUCTASE 2 FAD BINDING DOMAIN-CONTAINING PROTEIN"/>
    <property type="match status" value="1"/>
</dbReference>
<accession>A0ABS9L9K8</accession>
<dbReference type="PRINTS" id="PR00411">
    <property type="entry name" value="PNDRDTASEI"/>
</dbReference>
<proteinExistence type="predicted"/>
<dbReference type="InterPro" id="IPR003953">
    <property type="entry name" value="FAD-dep_OxRdtase_2_FAD-bd"/>
</dbReference>
<evidence type="ECO:0000256" key="4">
    <source>
        <dbReference type="ARBA" id="ARBA00023002"/>
    </source>
</evidence>
<dbReference type="Gene3D" id="3.50.50.60">
    <property type="entry name" value="FAD/NAD(P)-binding domain"/>
    <property type="match status" value="1"/>
</dbReference>
<dbReference type="EMBL" id="JAKLTQ010000013">
    <property type="protein sequence ID" value="MCG2623370.1"/>
    <property type="molecule type" value="Genomic_DNA"/>
</dbReference>
<evidence type="ECO:0000256" key="1">
    <source>
        <dbReference type="ARBA" id="ARBA00001974"/>
    </source>
</evidence>
<evidence type="ECO:0000313" key="7">
    <source>
        <dbReference type="EMBL" id="MCG2623370.1"/>
    </source>
</evidence>
<comment type="caution">
    <text evidence="7">The sequence shown here is derived from an EMBL/GenBank/DDBJ whole genome shotgun (WGS) entry which is preliminary data.</text>
</comment>
<comment type="cofactor">
    <cofactor evidence="1">
        <name>FAD</name>
        <dbReference type="ChEBI" id="CHEBI:57692"/>
    </cofactor>
</comment>
<dbReference type="Pfam" id="PF01266">
    <property type="entry name" value="DAO"/>
    <property type="match status" value="1"/>
</dbReference>
<feature type="domain" description="FAD dependent oxidoreductase" evidence="6">
    <location>
        <begin position="18"/>
        <end position="73"/>
    </location>
</feature>
<dbReference type="InterPro" id="IPR050315">
    <property type="entry name" value="FAD-oxidoreductase_2"/>
</dbReference>
<sequence>MTLTTMEPPRQEAGSRCDVLVLGSGIAGSSAAWAAARSGARVVMLEKLDTPGGSAALSAGMFWTAPNFEALRDRIPLGDADLGRQLVADYPAALADIRATGIRVAAEPQHGIMTYGIGYSLDIQALLAHCREQVLAAGGEVVAGARVLRLSHDDGGVSGAVVRYDDGTVTEYRAAAVVLATGGFQGAPDELTRHIGPNADRLVLRSNPGSTGDGLRLARACGAGGTKAMSTFYGHLLPHPLRRFEAEDFLPYSQYYSDYSILVNRQGRRFIDETQGDEILNQALTFQPQARGVLIFDDHVRRTYGTAEPFPGLGLIDRFAVAVEAGGRHASADSLDELVAQVADWGIDRQTLEDTVSGYGAAAQAGGGLAHGVPVAASARAPQTGPFYALEVQPSITFTFGGIRISAAGQVLDPDGVPVPGLFAGGADIGGLSNYGYAGGLAPAFITGRWAGTSAAARAAALSISKEN</sequence>
<name>A0ABS9L9K8_9MICC</name>
<dbReference type="SUPFAM" id="SSF51905">
    <property type="entry name" value="FAD/NAD(P)-binding domain"/>
    <property type="match status" value="1"/>
</dbReference>
<dbReference type="SUPFAM" id="SSF56425">
    <property type="entry name" value="Succinate dehydrogenase/fumarate reductase flavoprotein, catalytic domain"/>
    <property type="match status" value="1"/>
</dbReference>
<evidence type="ECO:0000313" key="8">
    <source>
        <dbReference type="Proteomes" id="UP001165368"/>
    </source>
</evidence>
<evidence type="ECO:0000259" key="6">
    <source>
        <dbReference type="Pfam" id="PF01266"/>
    </source>
</evidence>
<organism evidence="7 8">
    <name type="scientific">Arthrobacter hankyongi</name>
    <dbReference type="NCBI Taxonomy" id="2904801"/>
    <lineage>
        <taxon>Bacteria</taxon>
        <taxon>Bacillati</taxon>
        <taxon>Actinomycetota</taxon>
        <taxon>Actinomycetes</taxon>
        <taxon>Micrococcales</taxon>
        <taxon>Micrococcaceae</taxon>
        <taxon>Arthrobacter</taxon>
    </lineage>
</organism>
<evidence type="ECO:0000259" key="5">
    <source>
        <dbReference type="Pfam" id="PF00890"/>
    </source>
</evidence>
<dbReference type="PANTHER" id="PTHR43400">
    <property type="entry name" value="FUMARATE REDUCTASE"/>
    <property type="match status" value="1"/>
</dbReference>
<dbReference type="Pfam" id="PF00890">
    <property type="entry name" value="FAD_binding_2"/>
    <property type="match status" value="1"/>
</dbReference>
<keyword evidence="2" id="KW-0285">Flavoprotein</keyword>
<feature type="domain" description="FAD-dependent oxidoreductase 2 FAD-binding" evidence="5">
    <location>
        <begin position="122"/>
        <end position="436"/>
    </location>
</feature>